<sequence length="55" mass="6618">AGDDMPRSSWLDDKKTVRKYSLADGNTWIVQNEFQPVECPHCREKQFQRLTHIWR</sequence>
<evidence type="ECO:0000313" key="1">
    <source>
        <dbReference type="EMBL" id="GAI76252.1"/>
    </source>
</evidence>
<proteinExistence type="predicted"/>
<dbReference type="AlphaFoldDB" id="X1R675"/>
<reference evidence="1" key="1">
    <citation type="journal article" date="2014" name="Front. Microbiol.">
        <title>High frequency of phylogenetically diverse reductive dehalogenase-homologous genes in deep subseafloor sedimentary metagenomes.</title>
        <authorList>
            <person name="Kawai M."/>
            <person name="Futagami T."/>
            <person name="Toyoda A."/>
            <person name="Takaki Y."/>
            <person name="Nishi S."/>
            <person name="Hori S."/>
            <person name="Arai W."/>
            <person name="Tsubouchi T."/>
            <person name="Morono Y."/>
            <person name="Uchiyama I."/>
            <person name="Ito T."/>
            <person name="Fujiyama A."/>
            <person name="Inagaki F."/>
            <person name="Takami H."/>
        </authorList>
    </citation>
    <scope>NUCLEOTIDE SEQUENCE</scope>
    <source>
        <strain evidence="1">Expedition CK06-06</strain>
    </source>
</reference>
<feature type="non-terminal residue" evidence="1">
    <location>
        <position position="1"/>
    </location>
</feature>
<organism evidence="1">
    <name type="scientific">marine sediment metagenome</name>
    <dbReference type="NCBI Taxonomy" id="412755"/>
    <lineage>
        <taxon>unclassified sequences</taxon>
        <taxon>metagenomes</taxon>
        <taxon>ecological metagenomes</taxon>
    </lineage>
</organism>
<dbReference type="EMBL" id="BARW01014482">
    <property type="protein sequence ID" value="GAI76252.1"/>
    <property type="molecule type" value="Genomic_DNA"/>
</dbReference>
<accession>X1R675</accession>
<gene>
    <name evidence="1" type="ORF">S12H4_25658</name>
</gene>
<name>X1R675_9ZZZZ</name>
<comment type="caution">
    <text evidence="1">The sequence shown here is derived from an EMBL/GenBank/DDBJ whole genome shotgun (WGS) entry which is preliminary data.</text>
</comment>
<protein>
    <submittedName>
        <fullName evidence="1">Uncharacterized protein</fullName>
    </submittedName>
</protein>